<dbReference type="PROSITE" id="PS01094">
    <property type="entry name" value="UPF0076"/>
    <property type="match status" value="1"/>
</dbReference>
<dbReference type="Gene3D" id="3.30.1330.40">
    <property type="entry name" value="RutC-like"/>
    <property type="match status" value="1"/>
</dbReference>
<dbReference type="InterPro" id="IPR006056">
    <property type="entry name" value="RidA"/>
</dbReference>
<comment type="similarity">
    <text evidence="1">Belongs to the RutC family.</text>
</comment>
<dbReference type="CDD" id="cd00448">
    <property type="entry name" value="YjgF_YER057c_UK114_family"/>
    <property type="match status" value="1"/>
</dbReference>
<evidence type="ECO:0000313" key="3">
    <source>
        <dbReference type="EMBL" id="GBG59320.1"/>
    </source>
</evidence>
<dbReference type="Pfam" id="PF01042">
    <property type="entry name" value="Ribonuc_L-PSP"/>
    <property type="match status" value="1"/>
</dbReference>
<dbReference type="OrthoDB" id="309640at2759"/>
<dbReference type="PANTHER" id="PTHR11803">
    <property type="entry name" value="2-IMINOBUTANOATE/2-IMINOPROPANOATE DEAMINASE RIDA"/>
    <property type="match status" value="1"/>
</dbReference>
<protein>
    <submittedName>
        <fullName evidence="3">Uncharacterized protein</fullName>
    </submittedName>
</protein>
<dbReference type="AlphaFoldDB" id="A0A388JNB1"/>
<evidence type="ECO:0000256" key="1">
    <source>
        <dbReference type="ARBA" id="ARBA00010552"/>
    </source>
</evidence>
<evidence type="ECO:0000256" key="2">
    <source>
        <dbReference type="SAM" id="MobiDB-lite"/>
    </source>
</evidence>
<dbReference type="GO" id="GO:0005739">
    <property type="term" value="C:mitochondrion"/>
    <property type="evidence" value="ECO:0007669"/>
    <property type="project" value="TreeGrafter"/>
</dbReference>
<dbReference type="STRING" id="69332.A0A388JNB1"/>
<proteinExistence type="inferred from homology"/>
<dbReference type="InterPro" id="IPR006175">
    <property type="entry name" value="YjgF/YER057c/UK114"/>
</dbReference>
<accession>A0A388JNB1</accession>
<dbReference type="GO" id="GO:0019239">
    <property type="term" value="F:deaminase activity"/>
    <property type="evidence" value="ECO:0007669"/>
    <property type="project" value="TreeGrafter"/>
</dbReference>
<dbReference type="Proteomes" id="UP000265515">
    <property type="component" value="Unassembled WGS sequence"/>
</dbReference>
<dbReference type="SUPFAM" id="SSF55298">
    <property type="entry name" value="YjgF-like"/>
    <property type="match status" value="1"/>
</dbReference>
<keyword evidence="4" id="KW-1185">Reference proteome</keyword>
<comment type="caution">
    <text evidence="3">The sequence shown here is derived from an EMBL/GenBank/DDBJ whole genome shotgun (WGS) entry which is preliminary data.</text>
</comment>
<name>A0A388JNB1_CHABU</name>
<dbReference type="InterPro" id="IPR035959">
    <property type="entry name" value="RutC-like_sf"/>
</dbReference>
<dbReference type="EMBL" id="BFEA01000003">
    <property type="protein sequence ID" value="GBG59320.1"/>
    <property type="molecule type" value="Genomic_DNA"/>
</dbReference>
<gene>
    <name evidence="3" type="ORF">CBR_g32332</name>
</gene>
<organism evidence="3 4">
    <name type="scientific">Chara braunii</name>
    <name type="common">Braun's stonewort</name>
    <dbReference type="NCBI Taxonomy" id="69332"/>
    <lineage>
        <taxon>Eukaryota</taxon>
        <taxon>Viridiplantae</taxon>
        <taxon>Streptophyta</taxon>
        <taxon>Charophyceae</taxon>
        <taxon>Charales</taxon>
        <taxon>Characeae</taxon>
        <taxon>Chara</taxon>
    </lineage>
</organism>
<evidence type="ECO:0000313" key="4">
    <source>
        <dbReference type="Proteomes" id="UP000265515"/>
    </source>
</evidence>
<reference evidence="3 4" key="1">
    <citation type="journal article" date="2018" name="Cell">
        <title>The Chara Genome: Secondary Complexity and Implications for Plant Terrestrialization.</title>
        <authorList>
            <person name="Nishiyama T."/>
            <person name="Sakayama H."/>
            <person name="Vries J.D."/>
            <person name="Buschmann H."/>
            <person name="Saint-Marcoux D."/>
            <person name="Ullrich K.K."/>
            <person name="Haas F.B."/>
            <person name="Vanderstraeten L."/>
            <person name="Becker D."/>
            <person name="Lang D."/>
            <person name="Vosolsobe S."/>
            <person name="Rombauts S."/>
            <person name="Wilhelmsson P.K.I."/>
            <person name="Janitza P."/>
            <person name="Kern R."/>
            <person name="Heyl A."/>
            <person name="Rumpler F."/>
            <person name="Villalobos L.I.A.C."/>
            <person name="Clay J.M."/>
            <person name="Skokan R."/>
            <person name="Toyoda A."/>
            <person name="Suzuki Y."/>
            <person name="Kagoshima H."/>
            <person name="Schijlen E."/>
            <person name="Tajeshwar N."/>
            <person name="Catarino B."/>
            <person name="Hetherington A.J."/>
            <person name="Saltykova A."/>
            <person name="Bonnot C."/>
            <person name="Breuninger H."/>
            <person name="Symeonidi A."/>
            <person name="Radhakrishnan G.V."/>
            <person name="Van Nieuwerburgh F."/>
            <person name="Deforce D."/>
            <person name="Chang C."/>
            <person name="Karol K.G."/>
            <person name="Hedrich R."/>
            <person name="Ulvskov P."/>
            <person name="Glockner G."/>
            <person name="Delwiche C.F."/>
            <person name="Petrasek J."/>
            <person name="Van de Peer Y."/>
            <person name="Friml J."/>
            <person name="Beilby M."/>
            <person name="Dolan L."/>
            <person name="Kohara Y."/>
            <person name="Sugano S."/>
            <person name="Fujiyama A."/>
            <person name="Delaux P.-M."/>
            <person name="Quint M."/>
            <person name="TheiBen G."/>
            <person name="Hagemann M."/>
            <person name="Harholt J."/>
            <person name="Dunand C."/>
            <person name="Zachgo S."/>
            <person name="Langdale J."/>
            <person name="Maumus F."/>
            <person name="Straeten D.V.D."/>
            <person name="Gould S.B."/>
            <person name="Rensing S.A."/>
        </authorList>
    </citation>
    <scope>NUCLEOTIDE SEQUENCE [LARGE SCALE GENOMIC DNA]</scope>
    <source>
        <strain evidence="3 4">S276</strain>
    </source>
</reference>
<dbReference type="PANTHER" id="PTHR11803:SF39">
    <property type="entry name" value="2-IMINOBUTANOATE_2-IMINOPROPANOATE DEAMINASE"/>
    <property type="match status" value="1"/>
</dbReference>
<dbReference type="Gramene" id="GBG59320">
    <property type="protein sequence ID" value="GBG59320"/>
    <property type="gene ID" value="CBR_g32332"/>
</dbReference>
<dbReference type="FunFam" id="3.30.1330.40:FF:000006">
    <property type="entry name" value="Reactive Intermediate Deaminase A, chloroplastic"/>
    <property type="match status" value="1"/>
</dbReference>
<dbReference type="InterPro" id="IPR019897">
    <property type="entry name" value="RidA_CS"/>
</dbReference>
<dbReference type="NCBIfam" id="TIGR00004">
    <property type="entry name" value="Rid family detoxifying hydrolase"/>
    <property type="match status" value="1"/>
</dbReference>
<feature type="region of interest" description="Disordered" evidence="2">
    <location>
        <begin position="82"/>
        <end position="116"/>
    </location>
</feature>
<dbReference type="GO" id="GO:0005829">
    <property type="term" value="C:cytosol"/>
    <property type="evidence" value="ECO:0007669"/>
    <property type="project" value="TreeGrafter"/>
</dbReference>
<sequence>MQSMASPRSSVLVRGSIFSSATSTACQERTSSSLKAVSLLHGQAFKARVDGAARGEFIPTVYSLSQMQRLLTSTTHVSSLRQQGSLAHPIRRRHADNNSSRVRADATVSMVESVSREEKATQPLREVVSTPNAPAALGPYSQAIKANGMLYVSGCLGLDPATMKFPSEDVSDQAEQLMKNMGEILRAGGSSFDCVVKTTILLSDLKDFGTVNAIYGRYFQDSPPARSTFQVAALPLNAKLEIECIALLSAGGSGRQ</sequence>